<dbReference type="Proteomes" id="UP001190700">
    <property type="component" value="Unassembled WGS sequence"/>
</dbReference>
<dbReference type="AlphaFoldDB" id="A0AAE0FXF0"/>
<evidence type="ECO:0000313" key="1">
    <source>
        <dbReference type="EMBL" id="KAK3267836.1"/>
    </source>
</evidence>
<reference evidence="1 2" key="1">
    <citation type="journal article" date="2015" name="Genome Biol. Evol.">
        <title>Comparative Genomics of a Bacterivorous Green Alga Reveals Evolutionary Causalities and Consequences of Phago-Mixotrophic Mode of Nutrition.</title>
        <authorList>
            <person name="Burns J.A."/>
            <person name="Paasch A."/>
            <person name="Narechania A."/>
            <person name="Kim E."/>
        </authorList>
    </citation>
    <scope>NUCLEOTIDE SEQUENCE [LARGE SCALE GENOMIC DNA]</scope>
    <source>
        <strain evidence="1 2">PLY_AMNH</strain>
    </source>
</reference>
<gene>
    <name evidence="1" type="ORF">CYMTET_23632</name>
</gene>
<dbReference type="InterPro" id="IPR027421">
    <property type="entry name" value="DNA_pol_lamdba_lyase_dom_sf"/>
</dbReference>
<protein>
    <recommendedName>
        <fullName evidence="3">DNA polymerase beta-like N-terminal domain-containing protein</fullName>
    </recommendedName>
</protein>
<dbReference type="EMBL" id="LGRX02012172">
    <property type="protein sequence ID" value="KAK3267836.1"/>
    <property type="molecule type" value="Genomic_DNA"/>
</dbReference>
<accession>A0AAE0FXF0</accession>
<evidence type="ECO:0008006" key="3">
    <source>
        <dbReference type="Google" id="ProtNLM"/>
    </source>
</evidence>
<sequence>MAHPREPAGCLVGRSEVLEGDDWFGMHVIRTLRAHEVAIEQGLSVPTKGPKEGEAMTKLHRAAGGALLGTKDRETNEWMPAAALARLAEEYPKQNKSQAPSSKCPKNDPLVEVFDELAVLERKAGTEGFKISAYKKAAVILRDLDFEVPCLDDV</sequence>
<evidence type="ECO:0000313" key="2">
    <source>
        <dbReference type="Proteomes" id="UP001190700"/>
    </source>
</evidence>
<organism evidence="1 2">
    <name type="scientific">Cymbomonas tetramitiformis</name>
    <dbReference type="NCBI Taxonomy" id="36881"/>
    <lineage>
        <taxon>Eukaryota</taxon>
        <taxon>Viridiplantae</taxon>
        <taxon>Chlorophyta</taxon>
        <taxon>Pyramimonadophyceae</taxon>
        <taxon>Pyramimonadales</taxon>
        <taxon>Pyramimonadaceae</taxon>
        <taxon>Cymbomonas</taxon>
    </lineage>
</organism>
<keyword evidence="2" id="KW-1185">Reference proteome</keyword>
<dbReference type="SUPFAM" id="SSF47802">
    <property type="entry name" value="DNA polymerase beta, N-terminal domain-like"/>
    <property type="match status" value="1"/>
</dbReference>
<comment type="caution">
    <text evidence="1">The sequence shown here is derived from an EMBL/GenBank/DDBJ whole genome shotgun (WGS) entry which is preliminary data.</text>
</comment>
<proteinExistence type="predicted"/>
<name>A0AAE0FXF0_9CHLO</name>
<dbReference type="Gene3D" id="1.10.150.110">
    <property type="entry name" value="DNA polymerase beta, N-terminal domain-like"/>
    <property type="match status" value="1"/>
</dbReference>